<dbReference type="InterPro" id="IPR027417">
    <property type="entry name" value="P-loop_NTPase"/>
</dbReference>
<evidence type="ECO:0000256" key="2">
    <source>
        <dbReference type="ARBA" id="ARBA00008016"/>
    </source>
</evidence>
<evidence type="ECO:0000256" key="13">
    <source>
        <dbReference type="RuleBase" id="RU000578"/>
    </source>
</evidence>
<dbReference type="Gene3D" id="3.40.50.300">
    <property type="entry name" value="P-loop containing nucleotide triphosphate hydrolases"/>
    <property type="match status" value="1"/>
</dbReference>
<comment type="similarity">
    <text evidence="2 12 13">Belongs to the RecF family.</text>
</comment>
<evidence type="ECO:0000256" key="8">
    <source>
        <dbReference type="ARBA" id="ARBA00022840"/>
    </source>
</evidence>
<reference evidence="15 16" key="1">
    <citation type="submission" date="2015-12" db="EMBL/GenBank/DDBJ databases">
        <title>Draft genome sequence of the thermoanaerobe Thermotalea metallivorans, an isolate from the runoff channel of the Great Artesian Basin, Australia.</title>
        <authorList>
            <person name="Patel B.K."/>
        </authorList>
    </citation>
    <scope>NUCLEOTIDE SEQUENCE [LARGE SCALE GENOMIC DNA]</scope>
    <source>
        <strain evidence="15 16">B2-1</strain>
    </source>
</reference>
<name>A0A140KZW4_9FIRM</name>
<keyword evidence="4 12" id="KW-0963">Cytoplasm</keyword>
<evidence type="ECO:0000256" key="12">
    <source>
        <dbReference type="HAMAP-Rule" id="MF_00365"/>
    </source>
</evidence>
<dbReference type="PANTHER" id="PTHR32182">
    <property type="entry name" value="DNA REPLICATION AND REPAIR PROTEIN RECF"/>
    <property type="match status" value="1"/>
</dbReference>
<gene>
    <name evidence="12 15" type="primary">recF</name>
    <name evidence="15" type="ORF">AN619_27590</name>
</gene>
<evidence type="ECO:0000256" key="7">
    <source>
        <dbReference type="ARBA" id="ARBA00022763"/>
    </source>
</evidence>
<dbReference type="GO" id="GO:0003697">
    <property type="term" value="F:single-stranded DNA binding"/>
    <property type="evidence" value="ECO:0007669"/>
    <property type="project" value="UniProtKB-UniRule"/>
</dbReference>
<dbReference type="GO" id="GO:0005524">
    <property type="term" value="F:ATP binding"/>
    <property type="evidence" value="ECO:0007669"/>
    <property type="project" value="UniProtKB-UniRule"/>
</dbReference>
<evidence type="ECO:0000256" key="9">
    <source>
        <dbReference type="ARBA" id="ARBA00023125"/>
    </source>
</evidence>
<dbReference type="GO" id="GO:0005737">
    <property type="term" value="C:cytoplasm"/>
    <property type="evidence" value="ECO:0007669"/>
    <property type="project" value="UniProtKB-SubCell"/>
</dbReference>
<feature type="domain" description="RecF/RecN/SMC N-terminal" evidence="14">
    <location>
        <begin position="2"/>
        <end position="347"/>
    </location>
</feature>
<evidence type="ECO:0000313" key="15">
    <source>
        <dbReference type="EMBL" id="KXG73839.1"/>
    </source>
</evidence>
<dbReference type="GO" id="GO:0006302">
    <property type="term" value="P:double-strand break repair"/>
    <property type="evidence" value="ECO:0007669"/>
    <property type="project" value="TreeGrafter"/>
</dbReference>
<dbReference type="HAMAP" id="MF_00365">
    <property type="entry name" value="RecF"/>
    <property type="match status" value="1"/>
</dbReference>
<dbReference type="GO" id="GO:0000731">
    <property type="term" value="P:DNA synthesis involved in DNA repair"/>
    <property type="evidence" value="ECO:0007669"/>
    <property type="project" value="TreeGrafter"/>
</dbReference>
<evidence type="ECO:0000256" key="1">
    <source>
        <dbReference type="ARBA" id="ARBA00004496"/>
    </source>
</evidence>
<dbReference type="InterPro" id="IPR042174">
    <property type="entry name" value="RecF_2"/>
</dbReference>
<dbReference type="STRING" id="520762.AN619_27590"/>
<accession>A0A140KZW4</accession>
<evidence type="ECO:0000256" key="6">
    <source>
        <dbReference type="ARBA" id="ARBA00022741"/>
    </source>
</evidence>
<dbReference type="RefSeq" id="WP_068557852.1">
    <property type="nucleotide sequence ID" value="NZ_LOEE01000072.1"/>
</dbReference>
<dbReference type="AlphaFoldDB" id="A0A140KZW4"/>
<sequence length="373" mass="43644">MYLKKLKLINFRNYQQLDLIFHPKINVFIGDNAQGKTNILEAIYLTSTGKSFRTNRDRELIKMDKDKAYILVEGEKRYTSVSVELKLEENKKKQIKVNGITLTKNTDLLNNIHVVVFSPEDLKLVKEGPVERRRFMDMEISNIRPRYCHCLGQYNHVLMQRNNLLKKIHHDRKYIATLDVWDEKLVELGTILILERLKFIHRLNTLSRLLHRKITDSKENLEIKYIASVKDIAEEERISQSFHRELKKMLEVDICRGTTTIGPHRDDLVFYVNGIDIRVFGSQGQQRTSALSLKLAEIELVKAETGEYPVLLLDDVMSELDMKRQMFLIKSLRDIQTFITTTDMSLLDSIRLGEENIFYIEKASVKKKNENIS</sequence>
<keyword evidence="6 12" id="KW-0547">Nucleotide-binding</keyword>
<dbReference type="InterPro" id="IPR003395">
    <property type="entry name" value="RecF/RecN/SMC_N"/>
</dbReference>
<dbReference type="PANTHER" id="PTHR32182:SF0">
    <property type="entry name" value="DNA REPLICATION AND REPAIR PROTEIN RECF"/>
    <property type="match status" value="1"/>
</dbReference>
<keyword evidence="11 12" id="KW-0742">SOS response</keyword>
<keyword evidence="16" id="KW-1185">Reference proteome</keyword>
<proteinExistence type="inferred from homology"/>
<keyword evidence="8 12" id="KW-0067">ATP-binding</keyword>
<dbReference type="PROSITE" id="PS00617">
    <property type="entry name" value="RECF_1"/>
    <property type="match status" value="1"/>
</dbReference>
<dbReference type="Gene3D" id="1.20.1050.90">
    <property type="entry name" value="RecF/RecN/SMC, N-terminal domain"/>
    <property type="match status" value="1"/>
</dbReference>
<dbReference type="InterPro" id="IPR018078">
    <property type="entry name" value="DNA-binding_RecF_CS"/>
</dbReference>
<evidence type="ECO:0000259" key="14">
    <source>
        <dbReference type="Pfam" id="PF02463"/>
    </source>
</evidence>
<evidence type="ECO:0000256" key="3">
    <source>
        <dbReference type="ARBA" id="ARBA00020170"/>
    </source>
</evidence>
<comment type="caution">
    <text evidence="15">The sequence shown here is derived from an EMBL/GenBank/DDBJ whole genome shotgun (WGS) entry which is preliminary data.</text>
</comment>
<evidence type="ECO:0000256" key="4">
    <source>
        <dbReference type="ARBA" id="ARBA00022490"/>
    </source>
</evidence>
<dbReference type="InterPro" id="IPR001238">
    <property type="entry name" value="DNA-binding_RecF"/>
</dbReference>
<dbReference type="PROSITE" id="PS00618">
    <property type="entry name" value="RECF_2"/>
    <property type="match status" value="1"/>
</dbReference>
<evidence type="ECO:0000256" key="5">
    <source>
        <dbReference type="ARBA" id="ARBA00022705"/>
    </source>
</evidence>
<comment type="function">
    <text evidence="12 13">The RecF protein is involved in DNA metabolism; it is required for DNA replication and normal SOS inducibility. RecF binds preferentially to single-stranded, linear DNA. It also seems to bind ATP.</text>
</comment>
<keyword evidence="5 12" id="KW-0235">DNA replication</keyword>
<keyword evidence="7 12" id="KW-0227">DNA damage</keyword>
<evidence type="ECO:0000256" key="10">
    <source>
        <dbReference type="ARBA" id="ARBA00023204"/>
    </source>
</evidence>
<dbReference type="PATRIC" id="fig|520762.4.peg.3046"/>
<protein>
    <recommendedName>
        <fullName evidence="3 12">DNA replication and repair protein RecF</fullName>
    </recommendedName>
</protein>
<dbReference type="Pfam" id="PF02463">
    <property type="entry name" value="SMC_N"/>
    <property type="match status" value="1"/>
</dbReference>
<dbReference type="GO" id="GO:0009432">
    <property type="term" value="P:SOS response"/>
    <property type="evidence" value="ECO:0007669"/>
    <property type="project" value="UniProtKB-UniRule"/>
</dbReference>
<dbReference type="CDD" id="cd03242">
    <property type="entry name" value="ABC_RecF"/>
    <property type="match status" value="1"/>
</dbReference>
<dbReference type="OrthoDB" id="9803889at2"/>
<dbReference type="EMBL" id="LOEE01000072">
    <property type="protein sequence ID" value="KXG73839.1"/>
    <property type="molecule type" value="Genomic_DNA"/>
</dbReference>
<keyword evidence="9 12" id="KW-0238">DNA-binding</keyword>
<evidence type="ECO:0000256" key="11">
    <source>
        <dbReference type="ARBA" id="ARBA00023236"/>
    </source>
</evidence>
<dbReference type="NCBIfam" id="TIGR00611">
    <property type="entry name" value="recf"/>
    <property type="match status" value="1"/>
</dbReference>
<comment type="subcellular location">
    <subcellularLocation>
        <location evidence="1 12 13">Cytoplasm</location>
    </subcellularLocation>
</comment>
<evidence type="ECO:0000313" key="16">
    <source>
        <dbReference type="Proteomes" id="UP000070456"/>
    </source>
</evidence>
<dbReference type="Proteomes" id="UP000070456">
    <property type="component" value="Unassembled WGS sequence"/>
</dbReference>
<organism evidence="15 16">
    <name type="scientific">Thermotalea metallivorans</name>
    <dbReference type="NCBI Taxonomy" id="520762"/>
    <lineage>
        <taxon>Bacteria</taxon>
        <taxon>Bacillati</taxon>
        <taxon>Bacillota</taxon>
        <taxon>Clostridia</taxon>
        <taxon>Peptostreptococcales</taxon>
        <taxon>Thermotaleaceae</taxon>
        <taxon>Thermotalea</taxon>
    </lineage>
</organism>
<feature type="binding site" evidence="12">
    <location>
        <begin position="30"/>
        <end position="37"/>
    </location>
    <ligand>
        <name>ATP</name>
        <dbReference type="ChEBI" id="CHEBI:30616"/>
    </ligand>
</feature>
<dbReference type="SUPFAM" id="SSF52540">
    <property type="entry name" value="P-loop containing nucleoside triphosphate hydrolases"/>
    <property type="match status" value="1"/>
</dbReference>
<keyword evidence="10 12" id="KW-0234">DNA repair</keyword>
<dbReference type="GO" id="GO:0006260">
    <property type="term" value="P:DNA replication"/>
    <property type="evidence" value="ECO:0007669"/>
    <property type="project" value="UniProtKB-UniRule"/>
</dbReference>